<accession>A0A1B2J9Z4</accession>
<dbReference type="Pfam" id="PF08646">
    <property type="entry name" value="Rep_fac-A_C"/>
    <property type="match status" value="1"/>
</dbReference>
<dbReference type="InterPro" id="IPR047192">
    <property type="entry name" value="Euk_RPA1_DBD_C"/>
</dbReference>
<keyword evidence="8 9" id="KW-0539">Nucleus</keyword>
<keyword evidence="4 9" id="KW-0479">Metal-binding</keyword>
<dbReference type="InterPro" id="IPR004591">
    <property type="entry name" value="Rfa1"/>
</dbReference>
<dbReference type="GO" id="GO:0005662">
    <property type="term" value="C:DNA replication factor A complex"/>
    <property type="evidence" value="ECO:0007669"/>
    <property type="project" value="UniProtKB-ARBA"/>
</dbReference>
<dbReference type="InterPro" id="IPR031657">
    <property type="entry name" value="REPA_OB_2"/>
</dbReference>
<dbReference type="GO" id="GO:0003697">
    <property type="term" value="F:single-stranded DNA binding"/>
    <property type="evidence" value="ECO:0007669"/>
    <property type="project" value="UniProtKB-ARBA"/>
</dbReference>
<evidence type="ECO:0000313" key="16">
    <source>
        <dbReference type="Proteomes" id="UP000094565"/>
    </source>
</evidence>
<evidence type="ECO:0000256" key="4">
    <source>
        <dbReference type="ARBA" id="ARBA00022723"/>
    </source>
</evidence>
<evidence type="ECO:0000259" key="11">
    <source>
        <dbReference type="Pfam" id="PF01336"/>
    </source>
</evidence>
<organism evidence="15 16">
    <name type="scientific">Komagataella pastoris</name>
    <name type="common">Yeast</name>
    <name type="synonym">Pichia pastoris</name>
    <dbReference type="NCBI Taxonomy" id="4922"/>
    <lineage>
        <taxon>Eukaryota</taxon>
        <taxon>Fungi</taxon>
        <taxon>Dikarya</taxon>
        <taxon>Ascomycota</taxon>
        <taxon>Saccharomycotina</taxon>
        <taxon>Pichiomycetes</taxon>
        <taxon>Pichiales</taxon>
        <taxon>Pichiaceae</taxon>
        <taxon>Komagataella</taxon>
    </lineage>
</organism>
<dbReference type="InterPro" id="IPR004365">
    <property type="entry name" value="NA-bd_OB_tRNA"/>
</dbReference>
<dbReference type="PANTHER" id="PTHR47165:SF4">
    <property type="entry name" value="OS03G0429900 PROTEIN"/>
    <property type="match status" value="1"/>
</dbReference>
<evidence type="ECO:0000256" key="10">
    <source>
        <dbReference type="SAM" id="MobiDB-lite"/>
    </source>
</evidence>
<keyword evidence="7 9" id="KW-0238">DNA-binding</keyword>
<dbReference type="Proteomes" id="UP000094565">
    <property type="component" value="Chromosome 1"/>
</dbReference>
<dbReference type="CDD" id="cd04475">
    <property type="entry name" value="RPA1_DBD_B"/>
    <property type="match status" value="1"/>
</dbReference>
<evidence type="ECO:0000259" key="14">
    <source>
        <dbReference type="Pfam" id="PF16900"/>
    </source>
</evidence>
<dbReference type="CDD" id="cd04474">
    <property type="entry name" value="RPA1_DBD_A"/>
    <property type="match status" value="1"/>
</dbReference>
<proteinExistence type="inferred from homology"/>
<evidence type="ECO:0000256" key="1">
    <source>
        <dbReference type="ARBA" id="ARBA00004123"/>
    </source>
</evidence>
<comment type="similarity">
    <text evidence="2 9">Belongs to the replication factor A protein 1 family.</text>
</comment>
<evidence type="ECO:0000256" key="5">
    <source>
        <dbReference type="ARBA" id="ARBA00022771"/>
    </source>
</evidence>
<dbReference type="GO" id="GO:0007004">
    <property type="term" value="P:telomere maintenance via telomerase"/>
    <property type="evidence" value="ECO:0007669"/>
    <property type="project" value="UniProtKB-ARBA"/>
</dbReference>
<dbReference type="OrthoDB" id="1751331at2759"/>
<evidence type="ECO:0000313" key="15">
    <source>
        <dbReference type="EMBL" id="ANZ74782.1"/>
    </source>
</evidence>
<dbReference type="SUPFAM" id="SSF50249">
    <property type="entry name" value="Nucleic acid-binding proteins"/>
    <property type="match status" value="4"/>
</dbReference>
<feature type="domain" description="Replication protein A OB" evidence="14">
    <location>
        <begin position="301"/>
        <end position="398"/>
    </location>
</feature>
<gene>
    <name evidence="15" type="primary">RFA1</name>
    <name evidence="15" type="ORF">ATY40_BA7501430</name>
</gene>
<dbReference type="GO" id="GO:0006310">
    <property type="term" value="P:DNA recombination"/>
    <property type="evidence" value="ECO:0007669"/>
    <property type="project" value="InterPro"/>
</dbReference>
<evidence type="ECO:0000259" key="12">
    <source>
        <dbReference type="Pfam" id="PF04057"/>
    </source>
</evidence>
<dbReference type="FunFam" id="2.40.50.140:FF:000064">
    <property type="entry name" value="Replication protein A subunit"/>
    <property type="match status" value="1"/>
</dbReference>
<comment type="subcellular location">
    <subcellularLocation>
        <location evidence="1 9">Nucleus</location>
    </subcellularLocation>
</comment>
<evidence type="ECO:0000259" key="13">
    <source>
        <dbReference type="Pfam" id="PF08646"/>
    </source>
</evidence>
<dbReference type="InterPro" id="IPR007199">
    <property type="entry name" value="Rep_factor-A_N"/>
</dbReference>
<keyword evidence="3 9" id="KW-0235">DNA replication</keyword>
<sequence length="621" mass="69490">MTEFSKGSLVEIFQKGYKGGLKPLTVQVLNLKAIPNNTGKRLRLALCDGLYNANAVIRPESVEKAEAQGIKKGSIVQLLEYKASMISPVKHVLIIDNLQVLGFQEEKINPSPTSVDQYFSNHSGESNEDLLGTSMNSPAPQEPALKAQSHHQEDAKPKLPVQATSKPQQANPSSAKFPNIHAIDQLNPYQNNWTIKARVSYKSDMRKWSNQRGEGQLFNVNLLDETNEIRATAFNDVADKYYDLLQEGKVYYISKARIQPAKPQFSNLTHTYELALDRDTQIIEAEDSSDVPSLHFNFVKLNKVQDLDANAIIDVIGVIKVVNPAFQIVAKSTGRPFDRRDIEVVDNTGFAITVGLWNNTALEFDIPVGSVVAFKGAKVQDFGGRSLSLTQSATIITNPDSPEAYQLKAWYDQQGGSNQEFKSLKNEVSSNSGLNTKQDIQSRKTILQAQSEELGKNDKPDYFSIKAYISYIRTENFSYPACASEGCNRKVIQQSDDTWRCEKCDINHPKPNHRYILTLSVVDHTGQLWVTLFDDQAQQLLGQSAGELIDLKENDMSENNHAFQQVFNKIQMKEFSFRVKASPDSYKGQTRIRYNAVSLAKLDFALEADALADYFEGVKVN</sequence>
<dbReference type="Pfam" id="PF01336">
    <property type="entry name" value="tRNA_anti-codon"/>
    <property type="match status" value="1"/>
</dbReference>
<dbReference type="InterPro" id="IPR012340">
    <property type="entry name" value="NA-bd_OB-fold"/>
</dbReference>
<evidence type="ECO:0000256" key="6">
    <source>
        <dbReference type="ARBA" id="ARBA00022833"/>
    </source>
</evidence>
<comment type="subunit">
    <text evidence="9">Component of the heterotrimeric canonical replication protein A complex (RPA).</text>
</comment>
<feature type="domain" description="OB" evidence="11">
    <location>
        <begin position="193"/>
        <end position="261"/>
    </location>
</feature>
<dbReference type="GO" id="GO:0006260">
    <property type="term" value="P:DNA replication"/>
    <property type="evidence" value="ECO:0007669"/>
    <property type="project" value="UniProtKB-KW"/>
</dbReference>
<evidence type="ECO:0000256" key="7">
    <source>
        <dbReference type="ARBA" id="ARBA00023125"/>
    </source>
</evidence>
<dbReference type="FunFam" id="2.40.50.140:FF:000041">
    <property type="entry name" value="Replication protein A subunit"/>
    <property type="match status" value="1"/>
</dbReference>
<name>A0A1B2J9Z4_PICPA</name>
<dbReference type="FunFam" id="2.40.50.140:FF:000090">
    <property type="entry name" value="Replication protein A subunit"/>
    <property type="match status" value="1"/>
</dbReference>
<protein>
    <recommendedName>
        <fullName evidence="9">Replication protein A subunit</fullName>
    </recommendedName>
</protein>
<dbReference type="PANTHER" id="PTHR47165">
    <property type="entry name" value="OS03G0429900 PROTEIN"/>
    <property type="match status" value="1"/>
</dbReference>
<dbReference type="Gene3D" id="2.40.50.140">
    <property type="entry name" value="Nucleic acid-binding proteins"/>
    <property type="match status" value="4"/>
</dbReference>
<dbReference type="CDD" id="cd04476">
    <property type="entry name" value="RPA1_DBD_C"/>
    <property type="match status" value="1"/>
</dbReference>
<dbReference type="GO" id="GO:0000781">
    <property type="term" value="C:chromosome, telomeric region"/>
    <property type="evidence" value="ECO:0007669"/>
    <property type="project" value="UniProtKB-ARBA"/>
</dbReference>
<evidence type="ECO:0000256" key="8">
    <source>
        <dbReference type="ARBA" id="ARBA00023242"/>
    </source>
</evidence>
<dbReference type="Pfam" id="PF16900">
    <property type="entry name" value="REPA_OB_2"/>
    <property type="match status" value="1"/>
</dbReference>
<dbReference type="GO" id="GO:0006281">
    <property type="term" value="P:DNA repair"/>
    <property type="evidence" value="ECO:0007669"/>
    <property type="project" value="InterPro"/>
</dbReference>
<feature type="domain" description="Replication factor-A protein 1 N-terminal" evidence="12">
    <location>
        <begin position="24"/>
        <end position="101"/>
    </location>
</feature>
<reference evidence="15 16" key="1">
    <citation type="submission" date="2016-02" db="EMBL/GenBank/DDBJ databases">
        <title>Comparative genomic and transcriptomic foundation for Pichia pastoris.</title>
        <authorList>
            <person name="Love K.R."/>
            <person name="Shah K.A."/>
            <person name="Whittaker C.A."/>
            <person name="Wu J."/>
            <person name="Bartlett M.C."/>
            <person name="Ma D."/>
            <person name="Leeson R.L."/>
            <person name="Priest M."/>
            <person name="Young S.K."/>
            <person name="Love J.C."/>
        </authorList>
    </citation>
    <scope>NUCLEOTIDE SEQUENCE [LARGE SCALE GENOMIC DNA]</scope>
    <source>
        <strain evidence="15 16">ATCC 28485</strain>
    </source>
</reference>
<dbReference type="Pfam" id="PF04057">
    <property type="entry name" value="Rep-A_N"/>
    <property type="match status" value="1"/>
</dbReference>
<feature type="compositionally biased region" description="Polar residues" evidence="10">
    <location>
        <begin position="162"/>
        <end position="176"/>
    </location>
</feature>
<dbReference type="AlphaFoldDB" id="A0A1B2J9Z4"/>
<feature type="compositionally biased region" description="Polar residues" evidence="10">
    <location>
        <begin position="112"/>
        <end position="124"/>
    </location>
</feature>
<dbReference type="NCBIfam" id="TIGR00617">
    <property type="entry name" value="rpa1"/>
    <property type="match status" value="1"/>
</dbReference>
<feature type="region of interest" description="Disordered" evidence="10">
    <location>
        <begin position="112"/>
        <end position="177"/>
    </location>
</feature>
<comment type="function">
    <text evidence="9">As part of the replication protein A (RPA/RP-A), a single-stranded DNA-binding heterotrimeric complex, may play an essential role in DNA replication, recombination and repair. Binds and stabilizes single-stranded DNA intermediates, preventing complementary DNA reannealing and recruiting different proteins involved in DNA metabolism.</text>
</comment>
<dbReference type="EMBL" id="CP014584">
    <property type="protein sequence ID" value="ANZ74782.1"/>
    <property type="molecule type" value="Genomic_DNA"/>
</dbReference>
<evidence type="ECO:0000256" key="3">
    <source>
        <dbReference type="ARBA" id="ARBA00022705"/>
    </source>
</evidence>
<dbReference type="GO" id="GO:0008270">
    <property type="term" value="F:zinc ion binding"/>
    <property type="evidence" value="ECO:0007669"/>
    <property type="project" value="UniProtKB-KW"/>
</dbReference>
<dbReference type="InterPro" id="IPR013955">
    <property type="entry name" value="Rep_factor-A_C"/>
</dbReference>
<keyword evidence="5 9" id="KW-0863">Zinc-finger</keyword>
<evidence type="ECO:0000256" key="9">
    <source>
        <dbReference type="RuleBase" id="RU364130"/>
    </source>
</evidence>
<evidence type="ECO:0000256" key="2">
    <source>
        <dbReference type="ARBA" id="ARBA00005690"/>
    </source>
</evidence>
<keyword evidence="16" id="KW-1185">Reference proteome</keyword>
<keyword evidence="6 9" id="KW-0862">Zinc</keyword>
<feature type="domain" description="Replication factor A C-terminal" evidence="13">
    <location>
        <begin position="462"/>
        <end position="610"/>
    </location>
</feature>